<comment type="similarity">
    <text evidence="5">Belongs to the SAT4 family.</text>
</comment>
<evidence type="ECO:0000259" key="7">
    <source>
        <dbReference type="Pfam" id="PF20684"/>
    </source>
</evidence>
<dbReference type="PANTHER" id="PTHR33048">
    <property type="entry name" value="PTH11-LIKE INTEGRAL MEMBRANE PROTEIN (AFU_ORTHOLOGUE AFUA_5G11245)"/>
    <property type="match status" value="1"/>
</dbReference>
<evidence type="ECO:0000256" key="6">
    <source>
        <dbReference type="SAM" id="Phobius"/>
    </source>
</evidence>
<comment type="subcellular location">
    <subcellularLocation>
        <location evidence="1">Membrane</location>
        <topology evidence="1">Multi-pass membrane protein</topology>
    </subcellularLocation>
</comment>
<name>A0AA35VL52_9HYPO</name>
<accession>A0AA35VL52</accession>
<evidence type="ECO:0000256" key="5">
    <source>
        <dbReference type="ARBA" id="ARBA00038359"/>
    </source>
</evidence>
<evidence type="ECO:0000256" key="1">
    <source>
        <dbReference type="ARBA" id="ARBA00004141"/>
    </source>
</evidence>
<organism evidence="8 9">
    <name type="scientific">Clonostachys chloroleuca</name>
    <dbReference type="NCBI Taxonomy" id="1926264"/>
    <lineage>
        <taxon>Eukaryota</taxon>
        <taxon>Fungi</taxon>
        <taxon>Dikarya</taxon>
        <taxon>Ascomycota</taxon>
        <taxon>Pezizomycotina</taxon>
        <taxon>Sordariomycetes</taxon>
        <taxon>Hypocreomycetidae</taxon>
        <taxon>Hypocreales</taxon>
        <taxon>Bionectriaceae</taxon>
        <taxon>Clonostachys</taxon>
    </lineage>
</organism>
<evidence type="ECO:0000256" key="4">
    <source>
        <dbReference type="ARBA" id="ARBA00023136"/>
    </source>
</evidence>
<dbReference type="Pfam" id="PF20684">
    <property type="entry name" value="Fung_rhodopsin"/>
    <property type="match status" value="1"/>
</dbReference>
<keyword evidence="3 6" id="KW-1133">Transmembrane helix</keyword>
<keyword evidence="4 6" id="KW-0472">Membrane</keyword>
<evidence type="ECO:0000256" key="3">
    <source>
        <dbReference type="ARBA" id="ARBA00022989"/>
    </source>
</evidence>
<feature type="transmembrane region" description="Helical" evidence="6">
    <location>
        <begin position="288"/>
        <end position="315"/>
    </location>
</feature>
<evidence type="ECO:0000256" key="2">
    <source>
        <dbReference type="ARBA" id="ARBA00022692"/>
    </source>
</evidence>
<dbReference type="AlphaFoldDB" id="A0AA35VL52"/>
<feature type="transmembrane region" description="Helical" evidence="6">
    <location>
        <begin position="138"/>
        <end position="161"/>
    </location>
</feature>
<feature type="transmembrane region" description="Helical" evidence="6">
    <location>
        <begin position="28"/>
        <end position="52"/>
    </location>
</feature>
<gene>
    <name evidence="8" type="ORF">CCHLO57077_00018197</name>
</gene>
<dbReference type="InterPro" id="IPR049326">
    <property type="entry name" value="Rhodopsin_dom_fungi"/>
</dbReference>
<reference evidence="8" key="1">
    <citation type="submission" date="2023-01" db="EMBL/GenBank/DDBJ databases">
        <authorList>
            <person name="Piombo E."/>
        </authorList>
    </citation>
    <scope>NUCLEOTIDE SEQUENCE</scope>
</reference>
<dbReference type="InterPro" id="IPR052337">
    <property type="entry name" value="SAT4-like"/>
</dbReference>
<feature type="transmembrane region" description="Helical" evidence="6">
    <location>
        <begin position="254"/>
        <end position="276"/>
    </location>
</feature>
<feature type="transmembrane region" description="Helical" evidence="6">
    <location>
        <begin position="218"/>
        <end position="242"/>
    </location>
</feature>
<dbReference type="PANTHER" id="PTHR33048:SF47">
    <property type="entry name" value="INTEGRAL MEMBRANE PROTEIN-RELATED"/>
    <property type="match status" value="1"/>
</dbReference>
<evidence type="ECO:0000313" key="9">
    <source>
        <dbReference type="Proteomes" id="UP001160390"/>
    </source>
</evidence>
<dbReference type="Proteomes" id="UP001160390">
    <property type="component" value="Unassembled WGS sequence"/>
</dbReference>
<comment type="caution">
    <text evidence="8">The sequence shown here is derived from an EMBL/GenBank/DDBJ whole genome shotgun (WGS) entry which is preliminary data.</text>
</comment>
<sequence>MSTPTYPGVVPPPPGIIPNLTSPKDSGWTLLLGWLITCNVFTTLAFITRAYVKVWIVGKILLEDATVAGSKSTCVLVLSGASKLYLHCWAKVLYYGEGRHAWELSPEAYKNILRVSFIGNSLSRQPNRLNSCNSHLQWLYFGSVVYSPAAYFTKVTILLIIARIFIVRERVTMSIYIFIAALLVSYLPIQFTKTFICSPIKAFWDDSVKGTCLNQRRIFIADTTLSFLTDFIILTIPIPLIWSLKTPLCKKIQVAALLGAGGIATGVTCFRLWAVVQFIHSTDASSDFVRQSICVLIELTIGLLCSCLPAANILIERYKSDRSSASQNSSAPRCKWLFMKHSHNSQPPMSEPSEPQVTVAASNASTLGGPLVDVDVELAMMYDLSELSRGSYSMMARGSLASARGDRYFTNPRIIEDTTSNAETSSGRISINH</sequence>
<dbReference type="EMBL" id="CABFNP030001315">
    <property type="protein sequence ID" value="CAI6099162.1"/>
    <property type="molecule type" value="Genomic_DNA"/>
</dbReference>
<protein>
    <recommendedName>
        <fullName evidence="7">Rhodopsin domain-containing protein</fullName>
    </recommendedName>
</protein>
<dbReference type="GO" id="GO:0016020">
    <property type="term" value="C:membrane"/>
    <property type="evidence" value="ECO:0007669"/>
    <property type="project" value="UniProtKB-SubCell"/>
</dbReference>
<feature type="transmembrane region" description="Helical" evidence="6">
    <location>
        <begin position="173"/>
        <end position="191"/>
    </location>
</feature>
<proteinExistence type="inferred from homology"/>
<feature type="non-terminal residue" evidence="8">
    <location>
        <position position="433"/>
    </location>
</feature>
<evidence type="ECO:0000313" key="8">
    <source>
        <dbReference type="EMBL" id="CAI6099162.1"/>
    </source>
</evidence>
<keyword evidence="2 6" id="KW-0812">Transmembrane</keyword>
<keyword evidence="9" id="KW-1185">Reference proteome</keyword>
<feature type="domain" description="Rhodopsin" evidence="7">
    <location>
        <begin position="49"/>
        <end position="316"/>
    </location>
</feature>